<protein>
    <submittedName>
        <fullName evidence="1">Uncharacterized protein</fullName>
    </submittedName>
</protein>
<gene>
    <name evidence="1" type="ORF">OOU_Y34scaffold00608g87</name>
</gene>
<proteinExistence type="predicted"/>
<evidence type="ECO:0000313" key="1">
    <source>
        <dbReference type="EMBL" id="ELQ37320.1"/>
    </source>
</evidence>
<name>A0AA97NVZ0_PYRO3</name>
<dbReference type="EMBL" id="JH793781">
    <property type="protein sequence ID" value="ELQ37320.1"/>
    <property type="molecule type" value="Genomic_DNA"/>
</dbReference>
<organism evidence="1">
    <name type="scientific">Pyricularia oryzae (strain Y34)</name>
    <name type="common">Rice blast fungus</name>
    <name type="synonym">Magnaporthe oryzae</name>
    <dbReference type="NCBI Taxonomy" id="1143189"/>
    <lineage>
        <taxon>Eukaryota</taxon>
        <taxon>Fungi</taxon>
        <taxon>Dikarya</taxon>
        <taxon>Ascomycota</taxon>
        <taxon>Pezizomycotina</taxon>
        <taxon>Sordariomycetes</taxon>
        <taxon>Sordariomycetidae</taxon>
        <taxon>Magnaporthales</taxon>
        <taxon>Pyriculariaceae</taxon>
        <taxon>Pyricularia</taxon>
    </lineage>
</organism>
<dbReference type="AlphaFoldDB" id="A0AA97NVZ0"/>
<reference evidence="1" key="1">
    <citation type="journal article" date="2012" name="PLoS Genet.">
        <title>Comparative analysis of the genomes of two field isolates of the rice blast fungus Magnaporthe oryzae.</title>
        <authorList>
            <person name="Xue M."/>
            <person name="Yang J."/>
            <person name="Li Z."/>
            <person name="Hu S."/>
            <person name="Yao N."/>
            <person name="Dean R.A."/>
            <person name="Zhao W."/>
            <person name="Shen M."/>
            <person name="Zhang H."/>
            <person name="Li C."/>
            <person name="Liu L."/>
            <person name="Cao L."/>
            <person name="Xu X."/>
            <person name="Xing Y."/>
            <person name="Hsiang T."/>
            <person name="Zhang Z."/>
            <person name="Xu J.R."/>
            <person name="Peng Y.L."/>
        </authorList>
    </citation>
    <scope>NUCLEOTIDE SEQUENCE</scope>
    <source>
        <strain evidence="1">Y34</strain>
    </source>
</reference>
<sequence length="188" mass="20364">MAHSRPPNKPDTISPAMCNVTNHTHVESINHPTLAKNIRTDSQGRARYSSSMHLPAYDDDRGILRFLGLTDEMIEVVVGRLGGGAGVSGARDSPGGSESEAGRFGALDELLAIYLGRSAHGLTPDLAAACGRIEVSPFFTRQVPGTSPFFADRIFLDHNKIRHDADELVKKNAAMLKDLWLQQQACEG</sequence>
<dbReference type="Proteomes" id="UP000011086">
    <property type="component" value="Unassembled WGS sequence"/>
</dbReference>
<accession>A0AA97NVZ0</accession>